<dbReference type="AlphaFoldDB" id="A0A0A1DTZ8"/>
<keyword evidence="2" id="KW-1185">Reference proteome</keyword>
<dbReference type="eggNOG" id="COG4636">
    <property type="taxonomic scope" value="Bacteria"/>
</dbReference>
<dbReference type="InterPro" id="IPR012296">
    <property type="entry name" value="Nuclease_put_TT1808"/>
</dbReference>
<gene>
    <name evidence="1" type="ORF">KR76_20370</name>
</gene>
<dbReference type="HOGENOM" id="CLU_076312_4_0_11"/>
<reference evidence="1 2" key="1">
    <citation type="journal article" date="2015" name="Genome Announc.">
        <title>Complete Genome Sequence of Steroid-Transforming Nocardioides simplex VKM Ac-2033D.</title>
        <authorList>
            <person name="Shtratnikova V.Y."/>
            <person name="Schelkunov M.I."/>
            <person name="Pekov Y.A."/>
            <person name="Fokina V.V."/>
            <person name="Logacheva M.D."/>
            <person name="Sokolov S.L."/>
            <person name="Bragin E.Y."/>
            <person name="Ashapkin V.V."/>
            <person name="Donova M.V."/>
        </authorList>
    </citation>
    <scope>NUCLEOTIDE SEQUENCE [LARGE SCALE GENOMIC DNA]</scope>
    <source>
        <strain evidence="1 2">VKM Ac-2033D</strain>
    </source>
</reference>
<dbReference type="CDD" id="cd06260">
    <property type="entry name" value="DUF820-like"/>
    <property type="match status" value="1"/>
</dbReference>
<dbReference type="PANTHER" id="PTHR34107">
    <property type="entry name" value="SLL0198 PROTEIN-RELATED"/>
    <property type="match status" value="1"/>
</dbReference>
<accession>A0A0A1DTZ8</accession>
<dbReference type="Pfam" id="PF05685">
    <property type="entry name" value="Uma2"/>
    <property type="match status" value="1"/>
</dbReference>
<dbReference type="InterPro" id="IPR008538">
    <property type="entry name" value="Uma2"/>
</dbReference>
<name>A0A0A1DTZ8_NOCSI</name>
<proteinExistence type="predicted"/>
<protein>
    <submittedName>
        <fullName evidence="1">Uncharacterized protein</fullName>
    </submittedName>
</protein>
<dbReference type="PANTHER" id="PTHR34107:SF4">
    <property type="entry name" value="SLL1222 PROTEIN"/>
    <property type="match status" value="1"/>
</dbReference>
<dbReference type="Gene3D" id="3.90.1570.10">
    <property type="entry name" value="tt1808, chain A"/>
    <property type="match status" value="1"/>
</dbReference>
<dbReference type="SUPFAM" id="SSF52980">
    <property type="entry name" value="Restriction endonuclease-like"/>
    <property type="match status" value="1"/>
</dbReference>
<dbReference type="EMBL" id="CP009896">
    <property type="protein sequence ID" value="AIY20072.2"/>
    <property type="molecule type" value="Genomic_DNA"/>
</dbReference>
<organism evidence="1 2">
    <name type="scientific">Nocardioides simplex</name>
    <name type="common">Arthrobacter simplex</name>
    <dbReference type="NCBI Taxonomy" id="2045"/>
    <lineage>
        <taxon>Bacteria</taxon>
        <taxon>Bacillati</taxon>
        <taxon>Actinomycetota</taxon>
        <taxon>Actinomycetes</taxon>
        <taxon>Propionibacteriales</taxon>
        <taxon>Nocardioidaceae</taxon>
        <taxon>Pimelobacter</taxon>
    </lineage>
</organism>
<evidence type="ECO:0000313" key="1">
    <source>
        <dbReference type="EMBL" id="AIY20072.2"/>
    </source>
</evidence>
<evidence type="ECO:0000313" key="2">
    <source>
        <dbReference type="Proteomes" id="UP000030300"/>
    </source>
</evidence>
<dbReference type="STRING" id="2045.KR76_20370"/>
<dbReference type="KEGG" id="psim:KR76_20370"/>
<dbReference type="Proteomes" id="UP000030300">
    <property type="component" value="Chromosome"/>
</dbReference>
<dbReference type="InterPro" id="IPR011335">
    <property type="entry name" value="Restrct_endonuc-II-like"/>
</dbReference>
<sequence>MGVMTVVRPPTLTIEPGDVLVRPGPYTLEDLDALPENGCRHELLNGVLLIMGAPATRHQLIVGSLYALLRAARTDDLQVVLSPFDVRIGVDTCLQPDLVVTRRSDPAEDALYIAPLLAVEVHSPSTRAFDLGPKMEILAAAGCPSYWTIDPREPTLTVWSLHEGRYVETVRVAAQETWTATEPFAVAITPVELLDL</sequence>